<feature type="chain" id="PRO_5017059915" evidence="11">
    <location>
        <begin position="23"/>
        <end position="343"/>
    </location>
</feature>
<dbReference type="OrthoDB" id="6758483at2"/>
<keyword evidence="10" id="KW-0998">Cell outer membrane</keyword>
<dbReference type="GO" id="GO:0009279">
    <property type="term" value="C:cell outer membrane"/>
    <property type="evidence" value="ECO:0007669"/>
    <property type="project" value="UniProtKB-SubCell"/>
</dbReference>
<name>A0A367X7Q6_9PROT</name>
<accession>A0A367X7Q6</accession>
<keyword evidence="3" id="KW-0813">Transport</keyword>
<proteinExistence type="predicted"/>
<keyword evidence="9" id="KW-0472">Membrane</keyword>
<evidence type="ECO:0000256" key="5">
    <source>
        <dbReference type="ARBA" id="ARBA00022692"/>
    </source>
</evidence>
<dbReference type="InterPro" id="IPR023614">
    <property type="entry name" value="Porin_dom_sf"/>
</dbReference>
<dbReference type="InterPro" id="IPR050298">
    <property type="entry name" value="Gram-neg_bact_OMP"/>
</dbReference>
<evidence type="ECO:0000256" key="1">
    <source>
        <dbReference type="ARBA" id="ARBA00004571"/>
    </source>
</evidence>
<keyword evidence="6 11" id="KW-0732">Signal</keyword>
<keyword evidence="5" id="KW-0812">Transmembrane</keyword>
<evidence type="ECO:0000313" key="14">
    <source>
        <dbReference type="Proteomes" id="UP000252255"/>
    </source>
</evidence>
<evidence type="ECO:0000256" key="11">
    <source>
        <dbReference type="SAM" id="SignalP"/>
    </source>
</evidence>
<keyword evidence="4" id="KW-1134">Transmembrane beta strand</keyword>
<protein>
    <submittedName>
        <fullName evidence="13">Porin</fullName>
    </submittedName>
</protein>
<evidence type="ECO:0000259" key="12">
    <source>
        <dbReference type="Pfam" id="PF13609"/>
    </source>
</evidence>
<dbReference type="Gene3D" id="2.40.160.10">
    <property type="entry name" value="Porin"/>
    <property type="match status" value="1"/>
</dbReference>
<evidence type="ECO:0000256" key="3">
    <source>
        <dbReference type="ARBA" id="ARBA00022448"/>
    </source>
</evidence>
<evidence type="ECO:0000256" key="9">
    <source>
        <dbReference type="ARBA" id="ARBA00023136"/>
    </source>
</evidence>
<dbReference type="Proteomes" id="UP000252255">
    <property type="component" value="Unassembled WGS sequence"/>
</dbReference>
<dbReference type="PANTHER" id="PTHR34501:SF9">
    <property type="entry name" value="MAJOR OUTER MEMBRANE PROTEIN P.IA"/>
    <property type="match status" value="1"/>
</dbReference>
<evidence type="ECO:0000256" key="10">
    <source>
        <dbReference type="ARBA" id="ARBA00023237"/>
    </source>
</evidence>
<comment type="subcellular location">
    <subcellularLocation>
        <location evidence="1">Cell outer membrane</location>
        <topology evidence="1">Multi-pass membrane protein</topology>
    </subcellularLocation>
</comment>
<feature type="signal peptide" evidence="11">
    <location>
        <begin position="1"/>
        <end position="22"/>
    </location>
</feature>
<dbReference type="GO" id="GO:0006811">
    <property type="term" value="P:monoatomic ion transport"/>
    <property type="evidence" value="ECO:0007669"/>
    <property type="project" value="UniProtKB-KW"/>
</dbReference>
<evidence type="ECO:0000256" key="7">
    <source>
        <dbReference type="ARBA" id="ARBA00023065"/>
    </source>
</evidence>
<comment type="caution">
    <text evidence="13">The sequence shown here is derived from an EMBL/GenBank/DDBJ whole genome shotgun (WGS) entry which is preliminary data.</text>
</comment>
<keyword evidence="8" id="KW-0626">Porin</keyword>
<evidence type="ECO:0000256" key="6">
    <source>
        <dbReference type="ARBA" id="ARBA00022729"/>
    </source>
</evidence>
<sequence length="343" mass="35680">MKKILVASSALVAVAFAGQAQASEKISLSVSGYMEQWIGGASQDSKFESAGAFNSDTEVHFKGSTTLDNGIEVGAAIEFEAEGEASNNTDEQYLFINGGFGQVKLGQEDGAAADMTINAPNVGPAGVNDGDMVNYVSLNKTPDNAWDDGDDNKLTYYTPSLGGFRAGVSYTDDDGSEASDENVKNEGDNVVSAGVEYVGSFDAVSISIAAVGESKGEGEWYHVGGKVGFGGFTVGASYGVREAEFGKGKNVVTTEDDDMGVDFGVSYAMDAATVSATYMYAEMEDGTSTTGQDEFNGVDLGLAYTLGAGVTWKSSVFWFDYEGAATANDNDGFGAITGLVLSF</sequence>
<dbReference type="Pfam" id="PF13609">
    <property type="entry name" value="Porin_4"/>
    <property type="match status" value="1"/>
</dbReference>
<dbReference type="InterPro" id="IPR033900">
    <property type="entry name" value="Gram_neg_porin_domain"/>
</dbReference>
<keyword evidence="7" id="KW-0406">Ion transport</keyword>
<evidence type="ECO:0000256" key="4">
    <source>
        <dbReference type="ARBA" id="ARBA00022452"/>
    </source>
</evidence>
<gene>
    <name evidence="13" type="ORF">TH30_02090</name>
</gene>
<reference evidence="13 14" key="1">
    <citation type="submission" date="2014-07" db="EMBL/GenBank/DDBJ databases">
        <title>Draft genome sequence of Thalassospira profundimaris PR54-5.</title>
        <authorList>
            <person name="Lai Q."/>
            <person name="Shao Z."/>
        </authorList>
    </citation>
    <scope>NUCLEOTIDE SEQUENCE [LARGE SCALE GENOMIC DNA]</scope>
    <source>
        <strain evidence="13 14">PR54-5</strain>
    </source>
</reference>
<evidence type="ECO:0000256" key="8">
    <source>
        <dbReference type="ARBA" id="ARBA00023114"/>
    </source>
</evidence>
<evidence type="ECO:0000256" key="2">
    <source>
        <dbReference type="ARBA" id="ARBA00011233"/>
    </source>
</evidence>
<dbReference type="GO" id="GO:0015288">
    <property type="term" value="F:porin activity"/>
    <property type="evidence" value="ECO:0007669"/>
    <property type="project" value="UniProtKB-KW"/>
</dbReference>
<dbReference type="RefSeq" id="WP_114096420.1">
    <property type="nucleotide sequence ID" value="NZ_JPWI01000001.1"/>
</dbReference>
<dbReference type="SUPFAM" id="SSF56935">
    <property type="entry name" value="Porins"/>
    <property type="match status" value="1"/>
</dbReference>
<organism evidence="13 14">
    <name type="scientific">Thalassospira profundimaris</name>
    <dbReference type="NCBI Taxonomy" id="502049"/>
    <lineage>
        <taxon>Bacteria</taxon>
        <taxon>Pseudomonadati</taxon>
        <taxon>Pseudomonadota</taxon>
        <taxon>Alphaproteobacteria</taxon>
        <taxon>Rhodospirillales</taxon>
        <taxon>Thalassospiraceae</taxon>
        <taxon>Thalassospira</taxon>
    </lineage>
</organism>
<dbReference type="EMBL" id="JPWI01000001">
    <property type="protein sequence ID" value="RCK49140.1"/>
    <property type="molecule type" value="Genomic_DNA"/>
</dbReference>
<evidence type="ECO:0000313" key="13">
    <source>
        <dbReference type="EMBL" id="RCK49140.1"/>
    </source>
</evidence>
<dbReference type="AlphaFoldDB" id="A0A367X7Q6"/>
<dbReference type="PANTHER" id="PTHR34501">
    <property type="entry name" value="PROTEIN YDDL-RELATED"/>
    <property type="match status" value="1"/>
</dbReference>
<comment type="subunit">
    <text evidence="2">Homotrimer.</text>
</comment>
<feature type="domain" description="Porin" evidence="12">
    <location>
        <begin position="8"/>
        <end position="320"/>
    </location>
</feature>
<dbReference type="GO" id="GO:0046930">
    <property type="term" value="C:pore complex"/>
    <property type="evidence" value="ECO:0007669"/>
    <property type="project" value="UniProtKB-KW"/>
</dbReference>